<dbReference type="KEGG" id="tpol:Mal48_27260"/>
<dbReference type="OrthoDB" id="218268at2"/>
<reference evidence="2 3" key="1">
    <citation type="submission" date="2019-02" db="EMBL/GenBank/DDBJ databases">
        <title>Deep-cultivation of Planctomycetes and their phenomic and genomic characterization uncovers novel biology.</title>
        <authorList>
            <person name="Wiegand S."/>
            <person name="Jogler M."/>
            <person name="Boedeker C."/>
            <person name="Pinto D."/>
            <person name="Vollmers J."/>
            <person name="Rivas-Marin E."/>
            <person name="Kohn T."/>
            <person name="Peeters S.H."/>
            <person name="Heuer A."/>
            <person name="Rast P."/>
            <person name="Oberbeckmann S."/>
            <person name="Bunk B."/>
            <person name="Jeske O."/>
            <person name="Meyerdierks A."/>
            <person name="Storesund J.E."/>
            <person name="Kallscheuer N."/>
            <person name="Luecker S."/>
            <person name="Lage O.M."/>
            <person name="Pohl T."/>
            <person name="Merkel B.J."/>
            <person name="Hornburger P."/>
            <person name="Mueller R.-W."/>
            <person name="Bruemmer F."/>
            <person name="Labrenz M."/>
            <person name="Spormann A.M."/>
            <person name="Op den Camp H."/>
            <person name="Overmann J."/>
            <person name="Amann R."/>
            <person name="Jetten M.S.M."/>
            <person name="Mascher T."/>
            <person name="Medema M.H."/>
            <person name="Devos D.P."/>
            <person name="Kaster A.-K."/>
            <person name="Ovreas L."/>
            <person name="Rohde M."/>
            <person name="Galperin M.Y."/>
            <person name="Jogler C."/>
        </authorList>
    </citation>
    <scope>NUCLEOTIDE SEQUENCE [LARGE SCALE GENOMIC DNA]</scope>
    <source>
        <strain evidence="2 3">Mal48</strain>
    </source>
</reference>
<dbReference type="EMBL" id="CP036267">
    <property type="protein sequence ID" value="QDT33473.1"/>
    <property type="molecule type" value="Genomic_DNA"/>
</dbReference>
<evidence type="ECO:0000313" key="3">
    <source>
        <dbReference type="Proteomes" id="UP000315724"/>
    </source>
</evidence>
<keyword evidence="3" id="KW-1185">Reference proteome</keyword>
<evidence type="ECO:0000256" key="1">
    <source>
        <dbReference type="SAM" id="Phobius"/>
    </source>
</evidence>
<name>A0A517QPC3_9PLAN</name>
<protein>
    <submittedName>
        <fullName evidence="2">Uncharacterized protein</fullName>
    </submittedName>
</protein>
<gene>
    <name evidence="2" type="ORF">Mal48_27260</name>
</gene>
<keyword evidence="1" id="KW-0812">Transmembrane</keyword>
<accession>A0A517QPC3</accession>
<feature type="transmembrane region" description="Helical" evidence="1">
    <location>
        <begin position="39"/>
        <end position="58"/>
    </location>
</feature>
<sequence>MSEQTISESEELFAPEEIKQFDADDAEAGENIGKMLSVFFLYTVIAMTSMTILTYYWIATSNVS</sequence>
<organism evidence="2 3">
    <name type="scientific">Thalassoglobus polymorphus</name>
    <dbReference type="NCBI Taxonomy" id="2527994"/>
    <lineage>
        <taxon>Bacteria</taxon>
        <taxon>Pseudomonadati</taxon>
        <taxon>Planctomycetota</taxon>
        <taxon>Planctomycetia</taxon>
        <taxon>Planctomycetales</taxon>
        <taxon>Planctomycetaceae</taxon>
        <taxon>Thalassoglobus</taxon>
    </lineage>
</organism>
<proteinExistence type="predicted"/>
<dbReference type="RefSeq" id="WP_145199829.1">
    <property type="nucleotide sequence ID" value="NZ_CP036267.1"/>
</dbReference>
<dbReference type="Proteomes" id="UP000315724">
    <property type="component" value="Chromosome"/>
</dbReference>
<keyword evidence="1" id="KW-1133">Transmembrane helix</keyword>
<evidence type="ECO:0000313" key="2">
    <source>
        <dbReference type="EMBL" id="QDT33473.1"/>
    </source>
</evidence>
<dbReference type="AlphaFoldDB" id="A0A517QPC3"/>
<keyword evidence="1" id="KW-0472">Membrane</keyword>